<dbReference type="EMBL" id="JAOVZR010000001">
    <property type="protein sequence ID" value="MCY0148879.1"/>
    <property type="molecule type" value="Genomic_DNA"/>
</dbReference>
<dbReference type="InterPro" id="IPR021295">
    <property type="entry name" value="DUF2867"/>
</dbReference>
<keyword evidence="1" id="KW-0812">Transmembrane</keyword>
<accession>A0ABT3ZC47</accession>
<comment type="caution">
    <text evidence="2">The sequence shown here is derived from an EMBL/GenBank/DDBJ whole genome shotgun (WGS) entry which is preliminary data.</text>
</comment>
<organism evidence="2 3">
    <name type="scientific">Hoeflea algicola</name>
    <dbReference type="NCBI Taxonomy" id="2983763"/>
    <lineage>
        <taxon>Bacteria</taxon>
        <taxon>Pseudomonadati</taxon>
        <taxon>Pseudomonadota</taxon>
        <taxon>Alphaproteobacteria</taxon>
        <taxon>Hyphomicrobiales</taxon>
        <taxon>Rhizobiaceae</taxon>
        <taxon>Hoeflea</taxon>
    </lineage>
</organism>
<dbReference type="Pfam" id="PF11066">
    <property type="entry name" value="DUF2867"/>
    <property type="match status" value="1"/>
</dbReference>
<dbReference type="RefSeq" id="WP_267654409.1">
    <property type="nucleotide sequence ID" value="NZ_JAOVZR010000001.1"/>
</dbReference>
<keyword evidence="1" id="KW-0472">Membrane</keyword>
<gene>
    <name evidence="2" type="ORF">OEG84_14505</name>
</gene>
<evidence type="ECO:0000256" key="1">
    <source>
        <dbReference type="SAM" id="Phobius"/>
    </source>
</evidence>
<evidence type="ECO:0000313" key="3">
    <source>
        <dbReference type="Proteomes" id="UP001073227"/>
    </source>
</evidence>
<protein>
    <submittedName>
        <fullName evidence="2">DUF2867 domain-containing protein</fullName>
    </submittedName>
</protein>
<feature type="transmembrane region" description="Helical" evidence="1">
    <location>
        <begin position="133"/>
        <end position="154"/>
    </location>
</feature>
<keyword evidence="3" id="KW-1185">Reference proteome</keyword>
<name>A0ABT3ZC47_9HYPH</name>
<keyword evidence="1" id="KW-1133">Transmembrane helix</keyword>
<proteinExistence type="predicted"/>
<dbReference type="Proteomes" id="UP001073227">
    <property type="component" value="Unassembled WGS sequence"/>
</dbReference>
<evidence type="ECO:0000313" key="2">
    <source>
        <dbReference type="EMBL" id="MCY0148879.1"/>
    </source>
</evidence>
<sequence>MAMKAREIRVCLPHPALPDADWADCFEMLSARPGLSAEAVARQAFERMPKWVGVLMVLRNLVVRPFGLKGNPAGAATTVARVGFFPVISKNDAEMVLGFDDRHLDFRIVVLTEPSGDGETRIRMMTLIRRHNFLGRAYLSVIMPFHKLIVASSLSRVG</sequence>
<reference evidence="2" key="1">
    <citation type="submission" date="2022-10" db="EMBL/GenBank/DDBJ databases">
        <title>Hoeflea sp. G2-23, isolated from marine algae.</title>
        <authorList>
            <person name="Kristyanto S."/>
            <person name="Kim J.M."/>
            <person name="Jeon C.O."/>
        </authorList>
    </citation>
    <scope>NUCLEOTIDE SEQUENCE</scope>
    <source>
        <strain evidence="2">G2-23</strain>
    </source>
</reference>